<keyword evidence="3" id="KW-1185">Reference proteome</keyword>
<gene>
    <name evidence="2" type="ORF">ISF_07716</name>
</gene>
<dbReference type="RefSeq" id="XP_018701629.1">
    <property type="nucleotide sequence ID" value="XM_018851319.1"/>
</dbReference>
<dbReference type="GeneID" id="30024008"/>
<evidence type="ECO:0000313" key="2">
    <source>
        <dbReference type="EMBL" id="OAA56118.1"/>
    </source>
</evidence>
<protein>
    <submittedName>
        <fullName evidence="2">Uncharacterized protein</fullName>
    </submittedName>
</protein>
<dbReference type="EMBL" id="AZHB01000023">
    <property type="protein sequence ID" value="OAA56118.1"/>
    <property type="molecule type" value="Genomic_DNA"/>
</dbReference>
<feature type="compositionally biased region" description="Basic and acidic residues" evidence="1">
    <location>
        <begin position="218"/>
        <end position="231"/>
    </location>
</feature>
<feature type="region of interest" description="Disordered" evidence="1">
    <location>
        <begin position="214"/>
        <end position="233"/>
    </location>
</feature>
<accession>A0A167NZJ8</accession>
<dbReference type="Proteomes" id="UP000076744">
    <property type="component" value="Unassembled WGS sequence"/>
</dbReference>
<evidence type="ECO:0000256" key="1">
    <source>
        <dbReference type="SAM" id="MobiDB-lite"/>
    </source>
</evidence>
<organism evidence="2 3">
    <name type="scientific">Cordyceps fumosorosea (strain ARSEF 2679)</name>
    <name type="common">Isaria fumosorosea</name>
    <dbReference type="NCBI Taxonomy" id="1081104"/>
    <lineage>
        <taxon>Eukaryota</taxon>
        <taxon>Fungi</taxon>
        <taxon>Dikarya</taxon>
        <taxon>Ascomycota</taxon>
        <taxon>Pezizomycotina</taxon>
        <taxon>Sordariomycetes</taxon>
        <taxon>Hypocreomycetidae</taxon>
        <taxon>Hypocreales</taxon>
        <taxon>Cordycipitaceae</taxon>
        <taxon>Cordyceps</taxon>
    </lineage>
</organism>
<name>A0A167NZJ8_CORFA</name>
<sequence length="623" mass="68525">MGCTSSKLADPSADDHPAATLSKRLDEIGEATELEWACRPTWGQYMAYLYEQAKSAGGSTKKLRANFEQVVNATALDFLKTEYPESAAAGTTEDLHYDEGPYGSGEAAVVRTKLWLTLDEGFNGIAYAYTLVVHSPMAWQSVADADGAGLPARVAASPQMKLAQRYMSSIVGTMDKQQGANVRHAIINIVIGSVMVSARYKPHNVTPSLALISENDGPELRQPTDVEKTEPSSHPQRLFRSHLFVSVLATLEADYPGCTVWDAGAMPFRVDEQPYAHPARLLVCRDYEKRNKDVDTLDFKVERPDDDSTVATLVRARDPAEDPGGVICLAVVITVDPEDPWPRRDHDRHRAVIDAALEHASKHGLLMALLRGFDARCALRVWAGQDSRRYTLVAPHPKGSTAEHARQFSELVFGGPIEPPLRPPEPAADVAGLEEEFGVKVSRKQGHRLWASESQFRGARHAMRERAKADPARYEQFSILAGYESAATFMARNFGDAVVGDEGELPQPEGVARLENTKVLVARDPRQEPSSVVAVLVAAPCPVPGRGTMFEGGGSTWLATPEMKRAEEALLALLKRWHKQGKVSTVDCFAQVMMGVDASIYQFVDGDKFVDYSEERMKQLQWQ</sequence>
<dbReference type="OrthoDB" id="5184961at2759"/>
<proteinExistence type="predicted"/>
<reference evidence="2 3" key="1">
    <citation type="journal article" date="2016" name="Genome Biol. Evol.">
        <title>Divergent and convergent evolution of fungal pathogenicity.</title>
        <authorList>
            <person name="Shang Y."/>
            <person name="Xiao G."/>
            <person name="Zheng P."/>
            <person name="Cen K."/>
            <person name="Zhan S."/>
            <person name="Wang C."/>
        </authorList>
    </citation>
    <scope>NUCLEOTIDE SEQUENCE [LARGE SCALE GENOMIC DNA]</scope>
    <source>
        <strain evidence="2 3">ARSEF 2679</strain>
    </source>
</reference>
<dbReference type="AlphaFoldDB" id="A0A167NZJ8"/>
<comment type="caution">
    <text evidence="2">The sequence shown here is derived from an EMBL/GenBank/DDBJ whole genome shotgun (WGS) entry which is preliminary data.</text>
</comment>
<evidence type="ECO:0000313" key="3">
    <source>
        <dbReference type="Proteomes" id="UP000076744"/>
    </source>
</evidence>